<name>A0A931GTB9_9BACT</name>
<feature type="chain" id="PRO_5036966316" evidence="1">
    <location>
        <begin position="20"/>
        <end position="625"/>
    </location>
</feature>
<keyword evidence="1" id="KW-0732">Signal</keyword>
<feature type="domain" description="Peptidase M1 membrane alanine aminopeptidase" evidence="2">
    <location>
        <begin position="383"/>
        <end position="529"/>
    </location>
</feature>
<evidence type="ECO:0000256" key="1">
    <source>
        <dbReference type="SAM" id="SignalP"/>
    </source>
</evidence>
<protein>
    <submittedName>
        <fullName evidence="3">M1 family metallopeptidase</fullName>
    </submittedName>
</protein>
<evidence type="ECO:0000259" key="2">
    <source>
        <dbReference type="Pfam" id="PF01433"/>
    </source>
</evidence>
<dbReference type="AlphaFoldDB" id="A0A931GTB9"/>
<evidence type="ECO:0000313" key="4">
    <source>
        <dbReference type="Proteomes" id="UP000628448"/>
    </source>
</evidence>
<evidence type="ECO:0000313" key="3">
    <source>
        <dbReference type="EMBL" id="MBG9375371.1"/>
    </source>
</evidence>
<sequence length="625" mass="70704">MKRIIFFCSLFICASALHAQELYMPRDVKQAFKNGTRSADGKPGKNYWQNRAQYTITLTAMPPDRNIKGSETIVYVNNSPDTIKNPVIKLFLNIHKPGAPRNYPATEDYLTSGVQVDAVKVNGAAYNWRQSNAPTTVQPLKLPQPLAPHDSVTLSFDWHFEISLLSNREGMIDSTTYFLAYFYPRVAVFDDINGWDRMAFMDSHEFYSDFNDYTVTLNIPKNYIAWGTGTLNNPERLLQPDFLKKYYASLTSDETIRIATKEDLAAKKVTAQDEMNSWKFTATNIPDMAFGISDHFVWDAGSVVVDDATKRRASVQAAYNDTAADYHKMVEFGKHALDWFSHNWPGIPYPYEKTTIFQGYAGMEYPMMANDETYDNPDFSRFVAEHEIAHTYMPFYMGINETRYGFMDEGWATTFELLIGRADLGTENAEDLYKQFRVAGWIGDASSAEDIPIITPGDAITGPALGNNQYGKASLGYLAMKDLLGDQLFKACLHAYMNRWNGKHPIPWDFFNTFNNIAAQDLNWFWHAWYFTNGYIDFSVTAVNKNKAGYSVAVANVGGFPAPFDLVVTYDDNSTEKLHQSPSLWKTDIKKAAISITTKKRIKTVAIDSGIFMDADDSNNQTAVQ</sequence>
<comment type="caution">
    <text evidence="3">The sequence shown here is derived from an EMBL/GenBank/DDBJ whole genome shotgun (WGS) entry which is preliminary data.</text>
</comment>
<gene>
    <name evidence="3" type="ORF">I5907_03945</name>
</gene>
<dbReference type="RefSeq" id="WP_196989425.1">
    <property type="nucleotide sequence ID" value="NZ_JADWYR010000001.1"/>
</dbReference>
<dbReference type="CDD" id="cd09604">
    <property type="entry name" value="M1_APN_like"/>
    <property type="match status" value="1"/>
</dbReference>
<keyword evidence="4" id="KW-1185">Reference proteome</keyword>
<dbReference type="InterPro" id="IPR014782">
    <property type="entry name" value="Peptidase_M1_dom"/>
</dbReference>
<dbReference type="Pfam" id="PF01433">
    <property type="entry name" value="Peptidase_M1"/>
    <property type="match status" value="1"/>
</dbReference>
<proteinExistence type="predicted"/>
<dbReference type="GO" id="GO:0008270">
    <property type="term" value="F:zinc ion binding"/>
    <property type="evidence" value="ECO:0007669"/>
    <property type="project" value="InterPro"/>
</dbReference>
<dbReference type="GO" id="GO:0008237">
    <property type="term" value="F:metallopeptidase activity"/>
    <property type="evidence" value="ECO:0007669"/>
    <property type="project" value="InterPro"/>
</dbReference>
<dbReference type="InterPro" id="IPR027268">
    <property type="entry name" value="Peptidase_M4/M1_CTD_sf"/>
</dbReference>
<accession>A0A931GTB9</accession>
<dbReference type="Gene3D" id="1.10.390.10">
    <property type="entry name" value="Neutral Protease Domain 2"/>
    <property type="match status" value="1"/>
</dbReference>
<feature type="signal peptide" evidence="1">
    <location>
        <begin position="1"/>
        <end position="19"/>
    </location>
</feature>
<reference evidence="3" key="1">
    <citation type="submission" date="2020-11" db="EMBL/GenBank/DDBJ databases">
        <title>Bacterial whole genome sequence for Panacibacter sp. DH6.</title>
        <authorList>
            <person name="Le V."/>
            <person name="Ko S."/>
            <person name="Ahn C.-Y."/>
            <person name="Oh H.-M."/>
        </authorList>
    </citation>
    <scope>NUCLEOTIDE SEQUENCE</scope>
    <source>
        <strain evidence="3">DH6</strain>
    </source>
</reference>
<organism evidence="3 4">
    <name type="scientific">Panacibacter microcysteis</name>
    <dbReference type="NCBI Taxonomy" id="2793269"/>
    <lineage>
        <taxon>Bacteria</taxon>
        <taxon>Pseudomonadati</taxon>
        <taxon>Bacteroidota</taxon>
        <taxon>Chitinophagia</taxon>
        <taxon>Chitinophagales</taxon>
        <taxon>Chitinophagaceae</taxon>
        <taxon>Panacibacter</taxon>
    </lineage>
</organism>
<dbReference type="SUPFAM" id="SSF55486">
    <property type="entry name" value="Metalloproteases ('zincins'), catalytic domain"/>
    <property type="match status" value="1"/>
</dbReference>
<dbReference type="EMBL" id="JADWYR010000001">
    <property type="protein sequence ID" value="MBG9375371.1"/>
    <property type="molecule type" value="Genomic_DNA"/>
</dbReference>
<dbReference type="Proteomes" id="UP000628448">
    <property type="component" value="Unassembled WGS sequence"/>
</dbReference>